<evidence type="ECO:0000313" key="3">
    <source>
        <dbReference type="EMBL" id="TDZ17607.1"/>
    </source>
</evidence>
<dbReference type="STRING" id="1213857.A0A484FL02"/>
<dbReference type="PANTHER" id="PTHR10073:SF47">
    <property type="entry name" value="DNA MISMATCH REPAIR PROTEIN MLH3"/>
    <property type="match status" value="1"/>
</dbReference>
<feature type="compositionally biased region" description="Low complexity" evidence="2">
    <location>
        <begin position="202"/>
        <end position="212"/>
    </location>
</feature>
<dbReference type="PANTHER" id="PTHR10073">
    <property type="entry name" value="DNA MISMATCH REPAIR PROTEIN MLH, PMS, MUTL"/>
    <property type="match status" value="1"/>
</dbReference>
<evidence type="ECO:0000256" key="1">
    <source>
        <dbReference type="ARBA" id="ARBA00006082"/>
    </source>
</evidence>
<dbReference type="GO" id="GO:0032300">
    <property type="term" value="C:mismatch repair complex"/>
    <property type="evidence" value="ECO:0007669"/>
    <property type="project" value="InterPro"/>
</dbReference>
<name>A0A484FL02_COLOR</name>
<feature type="region of interest" description="Disordered" evidence="2">
    <location>
        <begin position="275"/>
        <end position="309"/>
    </location>
</feature>
<dbReference type="SUPFAM" id="SSF55874">
    <property type="entry name" value="ATPase domain of HSP90 chaperone/DNA topoisomerase II/histidine kinase"/>
    <property type="match status" value="1"/>
</dbReference>
<dbReference type="InterPro" id="IPR036890">
    <property type="entry name" value="HATPase_C_sf"/>
</dbReference>
<dbReference type="GO" id="GO:0016887">
    <property type="term" value="F:ATP hydrolysis activity"/>
    <property type="evidence" value="ECO:0007669"/>
    <property type="project" value="InterPro"/>
</dbReference>
<dbReference type="Pfam" id="PF13589">
    <property type="entry name" value="HATPase_c_3"/>
    <property type="match status" value="1"/>
</dbReference>
<keyword evidence="4" id="KW-1185">Reference proteome</keyword>
<dbReference type="Gene3D" id="3.30.565.10">
    <property type="entry name" value="Histidine kinase-like ATPase, C-terminal domain"/>
    <property type="match status" value="1"/>
</dbReference>
<dbReference type="GO" id="GO:0006298">
    <property type="term" value="P:mismatch repair"/>
    <property type="evidence" value="ECO:0007669"/>
    <property type="project" value="InterPro"/>
</dbReference>
<organism evidence="3 4">
    <name type="scientific">Colletotrichum orbiculare (strain 104-T / ATCC 96160 / CBS 514.97 / LARS 414 / MAFF 240422)</name>
    <name type="common">Cucumber anthracnose fungus</name>
    <name type="synonym">Colletotrichum lagenarium</name>
    <dbReference type="NCBI Taxonomy" id="1213857"/>
    <lineage>
        <taxon>Eukaryota</taxon>
        <taxon>Fungi</taxon>
        <taxon>Dikarya</taxon>
        <taxon>Ascomycota</taxon>
        <taxon>Pezizomycotina</taxon>
        <taxon>Sordariomycetes</taxon>
        <taxon>Hypocreomycetidae</taxon>
        <taxon>Glomerellales</taxon>
        <taxon>Glomerellaceae</taxon>
        <taxon>Colletotrichum</taxon>
        <taxon>Colletotrichum orbiculare species complex</taxon>
    </lineage>
</organism>
<evidence type="ECO:0000256" key="2">
    <source>
        <dbReference type="SAM" id="MobiDB-lite"/>
    </source>
</evidence>
<reference evidence="4" key="1">
    <citation type="journal article" date="2013" name="New Phytol.">
        <title>Comparative genomic and transcriptomic analyses reveal the hemibiotrophic stage shift of Colletotrichum fungi.</title>
        <authorList>
            <person name="Gan P."/>
            <person name="Ikeda K."/>
            <person name="Irieda H."/>
            <person name="Narusaka M."/>
            <person name="O'Connell R.J."/>
            <person name="Narusaka Y."/>
            <person name="Takano Y."/>
            <person name="Kubo Y."/>
            <person name="Shirasu K."/>
        </authorList>
    </citation>
    <scope>NUCLEOTIDE SEQUENCE [LARGE SCALE GENOMIC DNA]</scope>
    <source>
        <strain evidence="4">104-T / ATCC 96160 / CBS 514.97 / LARS 414 / MAFF 240422</strain>
    </source>
</reference>
<reference evidence="4" key="2">
    <citation type="journal article" date="2019" name="Mol. Plant Microbe Interact.">
        <title>Genome sequence resources for four phytopathogenic fungi from the Colletotrichum orbiculare species complex.</title>
        <authorList>
            <person name="Gan P."/>
            <person name="Tsushima A."/>
            <person name="Narusaka M."/>
            <person name="Narusaka Y."/>
            <person name="Takano Y."/>
            <person name="Kubo Y."/>
            <person name="Shirasu K."/>
        </authorList>
    </citation>
    <scope>GENOME REANNOTATION</scope>
    <source>
        <strain evidence="4">104-T / ATCC 96160 / CBS 514.97 / LARS 414 / MAFF 240422</strain>
    </source>
</reference>
<dbReference type="InterPro" id="IPR038973">
    <property type="entry name" value="MutL/Mlh/Pms-like"/>
</dbReference>
<dbReference type="OrthoDB" id="429932at2759"/>
<sequence length="372" mass="40919">MSIQPLPEDVIRRIRSSATITSLNGVVCSLLKNCLDAGATRINITVDYSRGNCVVEDDGQGIVPSEFRENGGLAKLYHTSRRSSGNDFYGINGNFLASLSALSLLSITSHHHSHNNQSCMTIHNSKVLARSIPALPEQRLLTFDHGTRVVISTRGFRRRAQFISLGIRPVANEHGINVLYTEVNRVFINSGFAIIEESRSSGDQAAGQGADAAKSRRPKRGSDRWPMFYFRLGSTSAFQSDLPESAEDLLGHRNRDLADIVDLLKPMRFEFSAKESKKRATLKSRGNQPAAQHPGEDGKTIVRPLAPGTSGDEGEINWVSRFHGCPQGILDLLNSRACRTAIMFNDILSKDECENLAFHGAFGGHEEFGIRE</sequence>
<protein>
    <submittedName>
        <fullName evidence="3">DNA mismatch repair protein MutL</fullName>
    </submittedName>
</protein>
<dbReference type="EMBL" id="AMCV02000028">
    <property type="protein sequence ID" value="TDZ17607.1"/>
    <property type="molecule type" value="Genomic_DNA"/>
</dbReference>
<evidence type="ECO:0000313" key="4">
    <source>
        <dbReference type="Proteomes" id="UP000014480"/>
    </source>
</evidence>
<dbReference type="GO" id="GO:0140664">
    <property type="term" value="F:ATP-dependent DNA damage sensor activity"/>
    <property type="evidence" value="ECO:0007669"/>
    <property type="project" value="InterPro"/>
</dbReference>
<accession>A0A484FL02</accession>
<comment type="similarity">
    <text evidence="1">Belongs to the DNA mismatch repair MutL/HexB family.</text>
</comment>
<dbReference type="AlphaFoldDB" id="A0A484FL02"/>
<feature type="region of interest" description="Disordered" evidence="2">
    <location>
        <begin position="199"/>
        <end position="220"/>
    </location>
</feature>
<dbReference type="Proteomes" id="UP000014480">
    <property type="component" value="Unassembled WGS sequence"/>
</dbReference>
<gene>
    <name evidence="3" type="primary">mutL</name>
    <name evidence="3" type="ORF">Cob_v009579</name>
</gene>
<comment type="caution">
    <text evidence="3">The sequence shown here is derived from an EMBL/GenBank/DDBJ whole genome shotgun (WGS) entry which is preliminary data.</text>
</comment>
<proteinExistence type="inferred from homology"/>